<feature type="compositionally biased region" description="Low complexity" evidence="1">
    <location>
        <begin position="125"/>
        <end position="134"/>
    </location>
</feature>
<gene>
    <name evidence="2" type="ORF">Ctob_001352</name>
</gene>
<evidence type="ECO:0000313" key="3">
    <source>
        <dbReference type="Proteomes" id="UP000037460"/>
    </source>
</evidence>
<protein>
    <submittedName>
        <fullName evidence="2">Uncharacterized protein</fullName>
    </submittedName>
</protein>
<dbReference type="AlphaFoldDB" id="A0A0M0JI36"/>
<feature type="region of interest" description="Disordered" evidence="1">
    <location>
        <begin position="247"/>
        <end position="336"/>
    </location>
</feature>
<accession>A0A0M0JI36</accession>
<feature type="region of interest" description="Disordered" evidence="1">
    <location>
        <begin position="125"/>
        <end position="202"/>
    </location>
</feature>
<dbReference type="PANTHER" id="PTHR24216:SF65">
    <property type="entry name" value="PAXILLIN-LIKE PROTEIN 1"/>
    <property type="match status" value="1"/>
</dbReference>
<evidence type="ECO:0000313" key="2">
    <source>
        <dbReference type="EMBL" id="KOO26140.1"/>
    </source>
</evidence>
<sequence length="742" mass="78693">MATVDLPASTEQALSRPSTLQRWLEFAGGSEFLALQPLLHGMKLVELLRMSSTTFGLTSGLAKLGMVPSTARRLADELNRLRAVLCGGVRAPPWLLSLLEPQRAAEQKLLDLNPLTLGPPTTLHMLPPRGQQAIPPQPAPPMQSRTGSARPSRTSSGAEPPAAVIAPPSAPPSNGFRVRRPLSAQAPPMPRPPAALRPTSARTWTRAGGLGARHGARPSSSRSPYRAVVGVAGGIVGQTLKRPWEYGGGSGSSASGALDTAPNGSRPSAVPSAPASSRPSSAVPSVGILRSRPPSAVASARSGSRPGSARSRSSSPRDRDSAFSQPPTGAIALDEAKPTGLANAAASASERPVGLLGSVLRREAAIAALKTAVQTAPPPPGRERSKLLRTVAYSINELREATVDAIELLAVRPAHAARFYWNGMDLALKMLTDLLWAPLPQTLDPLLCKWFGDWTVVWLAESKRTSREVQSMLALFAPNEKMLKRCRRAEKRLLALAADASTEGAGMGGWAKQNAEQRADTLRAVQGHRLGASYSEGGANHAQRRRFDNFEQLLYGRDGVHLKHLEALRERHVDLVSRAAKVVQCSWRLFVALQRMRAQAATAVQQNEAVALRVRTEFARQSSISARIGAPTLGSPTSVSPTGPLIRTESPSAVAGKRSSQKGASTPATTPSGKVAGKGARKESEEGDDKRGSTPGKMSDSAIAETAMKAAMATMAAYDPEKQLDRSFLRSMAMSVEMPEMS</sequence>
<feature type="compositionally biased region" description="Low complexity" evidence="1">
    <location>
        <begin position="158"/>
        <end position="167"/>
    </location>
</feature>
<proteinExistence type="predicted"/>
<feature type="region of interest" description="Disordered" evidence="1">
    <location>
        <begin position="628"/>
        <end position="705"/>
    </location>
</feature>
<comment type="caution">
    <text evidence="2">The sequence shown here is derived from an EMBL/GenBank/DDBJ whole genome shotgun (WGS) entry which is preliminary data.</text>
</comment>
<name>A0A0M0JI36_9EUKA</name>
<feature type="compositionally biased region" description="Polar residues" evidence="1">
    <location>
        <begin position="661"/>
        <end position="672"/>
    </location>
</feature>
<reference evidence="3" key="1">
    <citation type="journal article" date="2015" name="PLoS Genet.">
        <title>Genome Sequence and Transcriptome Analyses of Chrysochromulina tobin: Metabolic Tools for Enhanced Algal Fitness in the Prominent Order Prymnesiales (Haptophyceae).</title>
        <authorList>
            <person name="Hovde B.T."/>
            <person name="Deodato C.R."/>
            <person name="Hunsperger H.M."/>
            <person name="Ryken S.A."/>
            <person name="Yost W."/>
            <person name="Jha R.K."/>
            <person name="Patterson J."/>
            <person name="Monnat R.J. Jr."/>
            <person name="Barlow S.B."/>
            <person name="Starkenburg S.R."/>
            <person name="Cattolico R.A."/>
        </authorList>
    </citation>
    <scope>NUCLEOTIDE SEQUENCE</scope>
    <source>
        <strain evidence="3">CCMP291</strain>
    </source>
</reference>
<feature type="compositionally biased region" description="Basic and acidic residues" evidence="1">
    <location>
        <begin position="680"/>
        <end position="692"/>
    </location>
</feature>
<dbReference type="Proteomes" id="UP000037460">
    <property type="component" value="Unassembled WGS sequence"/>
</dbReference>
<keyword evidence="3" id="KW-1185">Reference proteome</keyword>
<feature type="compositionally biased region" description="Polar residues" evidence="1">
    <location>
        <begin position="144"/>
        <end position="157"/>
    </location>
</feature>
<evidence type="ECO:0000256" key="1">
    <source>
        <dbReference type="SAM" id="MobiDB-lite"/>
    </source>
</evidence>
<feature type="compositionally biased region" description="Low complexity" evidence="1">
    <location>
        <begin position="265"/>
        <end position="314"/>
    </location>
</feature>
<dbReference type="PANTHER" id="PTHR24216">
    <property type="entry name" value="PAXILLIN-RELATED"/>
    <property type="match status" value="1"/>
</dbReference>
<organism evidence="2 3">
    <name type="scientific">Chrysochromulina tobinii</name>
    <dbReference type="NCBI Taxonomy" id="1460289"/>
    <lineage>
        <taxon>Eukaryota</taxon>
        <taxon>Haptista</taxon>
        <taxon>Haptophyta</taxon>
        <taxon>Prymnesiophyceae</taxon>
        <taxon>Prymnesiales</taxon>
        <taxon>Chrysochromulinaceae</taxon>
        <taxon>Chrysochromulina</taxon>
    </lineage>
</organism>
<dbReference type="EMBL" id="JWZX01002887">
    <property type="protein sequence ID" value="KOO26140.1"/>
    <property type="molecule type" value="Genomic_DNA"/>
</dbReference>